<dbReference type="Proteomes" id="UP000178086">
    <property type="component" value="Unassembled WGS sequence"/>
</dbReference>
<dbReference type="PANTHER" id="PTHR33525:SF3">
    <property type="entry name" value="RIBONUCLEASE Y"/>
    <property type="match status" value="1"/>
</dbReference>
<dbReference type="InterPro" id="IPR003607">
    <property type="entry name" value="HD/PDEase_dom"/>
</dbReference>
<dbReference type="SUPFAM" id="SSF109604">
    <property type="entry name" value="HD-domain/PDEase-like"/>
    <property type="match status" value="1"/>
</dbReference>
<dbReference type="AlphaFoldDB" id="A0A1F2UKY9"/>
<evidence type="ECO:0000259" key="1">
    <source>
        <dbReference type="PROSITE" id="PS51833"/>
    </source>
</evidence>
<gene>
    <name evidence="2" type="ORF">A2074_02485</name>
</gene>
<dbReference type="Pfam" id="PF08668">
    <property type="entry name" value="HDOD"/>
    <property type="match status" value="1"/>
</dbReference>
<organism evidence="2 3">
    <name type="scientific">Candidatus Aquicultor primus</name>
    <dbReference type="NCBI Taxonomy" id="1797195"/>
    <lineage>
        <taxon>Bacteria</taxon>
        <taxon>Bacillati</taxon>
        <taxon>Actinomycetota</taxon>
        <taxon>Candidatus Aquicultoria</taxon>
        <taxon>Candidatus Aquicultorales</taxon>
        <taxon>Candidatus Aquicultoraceae</taxon>
        <taxon>Candidatus Aquicultor</taxon>
    </lineage>
</organism>
<dbReference type="Gene3D" id="1.10.3210.10">
    <property type="entry name" value="Hypothetical protein af1432"/>
    <property type="match status" value="1"/>
</dbReference>
<name>A0A1F2UKY9_9ACTN</name>
<dbReference type="PROSITE" id="PS51833">
    <property type="entry name" value="HDOD"/>
    <property type="match status" value="1"/>
</dbReference>
<sequence length="256" mass="28056">MPKELVEKIWRAIDEMPQFSIVADKAMVGLREQALSGESLKTLGMHDARFAQQILQMTKYAAFGFGGPGMVSQGSVALEDKDVLRGVMLAFSLQDFISGELKAYGQISGELWEHSINCGLSAWMIATKTNFNDLEQAFVAGMMHDIGKIVLDKFLCEERLMFVDTITEDALTPAEAEKALLGIDHAEAGALLAEKWHFDDAVVEAIRWHHEPEKASDGSDLTVFVHLADCMCMSLGHALQEDGLVSLLAGNIPSLD</sequence>
<accession>A0A1F2UKY9</accession>
<dbReference type="InterPro" id="IPR006675">
    <property type="entry name" value="HDIG_dom"/>
</dbReference>
<dbReference type="InterPro" id="IPR013976">
    <property type="entry name" value="HDOD"/>
</dbReference>
<dbReference type="CDD" id="cd00077">
    <property type="entry name" value="HDc"/>
    <property type="match status" value="1"/>
</dbReference>
<dbReference type="PANTHER" id="PTHR33525">
    <property type="match status" value="1"/>
</dbReference>
<dbReference type="NCBIfam" id="TIGR00277">
    <property type="entry name" value="HDIG"/>
    <property type="match status" value="1"/>
</dbReference>
<reference evidence="2 3" key="1">
    <citation type="journal article" date="2016" name="Nat. Commun.">
        <title>Thousands of microbial genomes shed light on interconnected biogeochemical processes in an aquifer system.</title>
        <authorList>
            <person name="Anantharaman K."/>
            <person name="Brown C.T."/>
            <person name="Hug L.A."/>
            <person name="Sharon I."/>
            <person name="Castelle C.J."/>
            <person name="Probst A.J."/>
            <person name="Thomas B.C."/>
            <person name="Singh A."/>
            <person name="Wilkins M.J."/>
            <person name="Karaoz U."/>
            <person name="Brodie E.L."/>
            <person name="Williams K.H."/>
            <person name="Hubbard S.S."/>
            <person name="Banfield J.F."/>
        </authorList>
    </citation>
    <scope>NUCLEOTIDE SEQUENCE [LARGE SCALE GENOMIC DNA]</scope>
</reference>
<comment type="caution">
    <text evidence="2">The sequence shown here is derived from an EMBL/GenBank/DDBJ whole genome shotgun (WGS) entry which is preliminary data.</text>
</comment>
<dbReference type="SMART" id="SM00471">
    <property type="entry name" value="HDc"/>
    <property type="match status" value="1"/>
</dbReference>
<evidence type="ECO:0000313" key="3">
    <source>
        <dbReference type="Proteomes" id="UP000178086"/>
    </source>
</evidence>
<protein>
    <recommendedName>
        <fullName evidence="1">HDOD domain-containing protein</fullName>
    </recommendedName>
</protein>
<proteinExistence type="predicted"/>
<feature type="domain" description="HDOD" evidence="1">
    <location>
        <begin position="16"/>
        <end position="212"/>
    </location>
</feature>
<evidence type="ECO:0000313" key="2">
    <source>
        <dbReference type="EMBL" id="OFW33654.1"/>
    </source>
</evidence>
<dbReference type="EMBL" id="MELI01000062">
    <property type="protein sequence ID" value="OFW33654.1"/>
    <property type="molecule type" value="Genomic_DNA"/>
</dbReference>
<dbReference type="InterPro" id="IPR052340">
    <property type="entry name" value="RNase_Y/CdgJ"/>
</dbReference>